<gene>
    <name evidence="2" type="ORF">AAF712_013180</name>
</gene>
<dbReference type="Proteomes" id="UP001437256">
    <property type="component" value="Unassembled WGS sequence"/>
</dbReference>
<evidence type="ECO:0000313" key="3">
    <source>
        <dbReference type="Proteomes" id="UP001437256"/>
    </source>
</evidence>
<protein>
    <submittedName>
        <fullName evidence="2">Uncharacterized protein</fullName>
    </submittedName>
</protein>
<proteinExistence type="predicted"/>
<evidence type="ECO:0000313" key="2">
    <source>
        <dbReference type="EMBL" id="KAL0060057.1"/>
    </source>
</evidence>
<organism evidence="2 3">
    <name type="scientific">Marasmius tenuissimus</name>
    <dbReference type="NCBI Taxonomy" id="585030"/>
    <lineage>
        <taxon>Eukaryota</taxon>
        <taxon>Fungi</taxon>
        <taxon>Dikarya</taxon>
        <taxon>Basidiomycota</taxon>
        <taxon>Agaricomycotina</taxon>
        <taxon>Agaricomycetes</taxon>
        <taxon>Agaricomycetidae</taxon>
        <taxon>Agaricales</taxon>
        <taxon>Marasmiineae</taxon>
        <taxon>Marasmiaceae</taxon>
        <taxon>Marasmius</taxon>
    </lineage>
</organism>
<dbReference type="EMBL" id="JBBXMP010000195">
    <property type="protein sequence ID" value="KAL0060057.1"/>
    <property type="molecule type" value="Genomic_DNA"/>
</dbReference>
<reference evidence="2 3" key="1">
    <citation type="submission" date="2024-05" db="EMBL/GenBank/DDBJ databases">
        <title>A draft genome resource for the thread blight pathogen Marasmius tenuissimus strain MS-2.</title>
        <authorList>
            <person name="Yulfo-Soto G.E."/>
            <person name="Baruah I.K."/>
            <person name="Amoako-Attah I."/>
            <person name="Bukari Y."/>
            <person name="Meinhardt L.W."/>
            <person name="Bailey B.A."/>
            <person name="Cohen S.P."/>
        </authorList>
    </citation>
    <scope>NUCLEOTIDE SEQUENCE [LARGE SCALE GENOMIC DNA]</scope>
    <source>
        <strain evidence="2 3">MS-2</strain>
    </source>
</reference>
<name>A0ABR2ZHY1_9AGAR</name>
<evidence type="ECO:0000256" key="1">
    <source>
        <dbReference type="SAM" id="MobiDB-lite"/>
    </source>
</evidence>
<sequence length="658" mass="72858">MSGPLTHADVQFLNALTSDLPAEQQKECTRIINRHKEDCLAELKSKIMNQGKAVPSAGRTVNPEDQDTTAANAAMEETLAQGLHSLPPWFSDNSRQPGLCSLTDPNSPVGSPDQGPQAHRNRHSHRFSPYGRRPERVEPTPMFATTSGGPARGAFANVMQGFGQTNGQTAQPARTAQAPYPIHQIDPKVAHWQQASGHTVQPPPANVAPLSSGDPAMGFAPQRPPYPEIFEPRRQPRMSHQPPGYTTMPLRHDMGFADAENFIEMKDRIEEVYTNVVGGVPLVNSVDPGLTIEGVGNLRLPLEMQELERIREMGSRSDSGSIIIPATKVTISNPGWGTFFDQAMRAAFSPLCFYPVRDDLRSRLHSFAVIPTGAEGVHVDIASIRDSHTLAGVMLLSTNASTIEMAVSYSGKVVRHKIEKNSRFKMTAVVACAGYDYFRVTSPSGGPVALLIYTLDPSQLYLTGPSPHWVSGVIPEMRDFFAEWKYSLVHETVSKVPKAFIYYLEKASLSRISELQGDNAKLIAHLRMGLDGSWDMRGTNSACEHELEHEYKEYVETEEDYEEVLDWDMDSDRESSIEWEKIIGSNGVALTGQEAKDMISEVTRAWHAHYSDLADLIIDQDDDEPSDKTVECDDDTLYSATIRLTHIRYATFLIVVPE</sequence>
<accession>A0ABR2ZHY1</accession>
<feature type="region of interest" description="Disordered" evidence="1">
    <location>
        <begin position="84"/>
        <end position="137"/>
    </location>
</feature>
<comment type="caution">
    <text evidence="2">The sequence shown here is derived from an EMBL/GenBank/DDBJ whole genome shotgun (WGS) entry which is preliminary data.</text>
</comment>
<keyword evidence="3" id="KW-1185">Reference proteome</keyword>